<reference evidence="2" key="1">
    <citation type="submission" date="2022-04" db="EMBL/GenBank/DDBJ databases">
        <title>Carnegiea gigantea Genome sequencing and assembly v2.</title>
        <authorList>
            <person name="Copetti D."/>
            <person name="Sanderson M.J."/>
            <person name="Burquez A."/>
            <person name="Wojciechowski M.F."/>
        </authorList>
    </citation>
    <scope>NUCLEOTIDE SEQUENCE</scope>
    <source>
        <strain evidence="2">SGP5-SGP5p</strain>
        <tissue evidence="2">Aerial part</tissue>
    </source>
</reference>
<feature type="region of interest" description="Disordered" evidence="1">
    <location>
        <begin position="228"/>
        <end position="248"/>
    </location>
</feature>
<evidence type="ECO:0000313" key="2">
    <source>
        <dbReference type="EMBL" id="KAJ8448371.1"/>
    </source>
</evidence>
<feature type="region of interest" description="Disordered" evidence="1">
    <location>
        <begin position="348"/>
        <end position="375"/>
    </location>
</feature>
<proteinExistence type="predicted"/>
<dbReference type="AlphaFoldDB" id="A0A9Q1KT61"/>
<dbReference type="EMBL" id="JAKOGI010000030">
    <property type="protein sequence ID" value="KAJ8448371.1"/>
    <property type="molecule type" value="Genomic_DNA"/>
</dbReference>
<feature type="compositionally biased region" description="Polar residues" evidence="1">
    <location>
        <begin position="618"/>
        <end position="651"/>
    </location>
</feature>
<feature type="compositionally biased region" description="Basic and acidic residues" evidence="1">
    <location>
        <begin position="568"/>
        <end position="579"/>
    </location>
</feature>
<sequence>MATKTDFAQKLLNDLRLRKERMAAAQNSGNSSSIPADAYGNSRQVLKGSREMKTVQIVGPKIGSRFKSSSTSHKAPATVQAANQIVPYGATHHSGERRDLSMALAYAFDSGGKLKRIDFTGSGKMMDVLQQIGRRSMQQGSKTQWPLTNQFPNLAHLHIDEIAKSAQKLNQILRASSNGPNIGKGTVEIGKELWKGAMELEQSLRMLVSLQEASESMASSKRKSHLILLEDGEEDKDNTVSKEKQKQIERPVFSFDKLSKNRKSNAQASLQQNLMALTYLNEDPNSKRGKQTSTISTSTYHRRSRCDPELPTSQHTNSSKERQHIGIPNVIAKLMGLEELSHKVNPKVAAERGNSSKQEKGDIVTTTAANPSSRGAEVRIEYTNEVQGNQNSKQSNDIAILKYHEPGLQQETFRLTYDCSYRATAHSHKPMRNQEEREAIRNNVNESKAAISKINELQSQTTQLERTSPTQKDIRKETGFSSTHRKQQEAKDKTDTPQTPMPMKIQSSRAADKVQAERFGNWNDQTERRATNKPPHSNESLGVHPHPGHETRGKNVKSRGRCQQRITNKSERRETEAMPRKLNNSLNASSYVKKLQKQPPTKHPHSTKEINAEAKGRTFSTALSSRGQNKASASEGKATNSDAKSLASLISEQPPPLTDVVSGPQSTQSEIPVEIHAKPAHVLAKKMVNEIKPPKISSTTRTGIVKSAKKIASVLKPHLNFSEVSQTSESKPKPTQIAQKSTKPRARECRQADLQQTVTTNNLLTHELQSQEETTELPPNVNSPNMETSKDSGKQQNKEMVPGEVQEVRPQSEATDVSNGSTDDPYNLRPKQQGPTKIDKQKPLTEDEMYLKQKLITSHIFLNTAEALFKLNIPIGILNYTIDQVCQGRDSKLILDCGYELLKKKGRRQEIFFHPHIIKFMSCRKVKSFDELVRQLHNGIESLRSYGRRGTDKYDDAAYILRMLERDIQYGDPDINCTWDIGWNELMFAYVEIDDVVRDIEQHILDELMNEMAKDYMLGSNFTAAKT</sequence>
<organism evidence="2 3">
    <name type="scientific">Carnegiea gigantea</name>
    <dbReference type="NCBI Taxonomy" id="171969"/>
    <lineage>
        <taxon>Eukaryota</taxon>
        <taxon>Viridiplantae</taxon>
        <taxon>Streptophyta</taxon>
        <taxon>Embryophyta</taxon>
        <taxon>Tracheophyta</taxon>
        <taxon>Spermatophyta</taxon>
        <taxon>Magnoliopsida</taxon>
        <taxon>eudicotyledons</taxon>
        <taxon>Gunneridae</taxon>
        <taxon>Pentapetalae</taxon>
        <taxon>Caryophyllales</taxon>
        <taxon>Cactineae</taxon>
        <taxon>Cactaceae</taxon>
        <taxon>Cactoideae</taxon>
        <taxon>Echinocereeae</taxon>
        <taxon>Carnegiea</taxon>
    </lineage>
</organism>
<name>A0A9Q1KT61_9CARY</name>
<feature type="compositionally biased region" description="Basic and acidic residues" evidence="1">
    <location>
        <begin position="606"/>
        <end position="616"/>
    </location>
</feature>
<evidence type="ECO:0008006" key="4">
    <source>
        <dbReference type="Google" id="ProtNLM"/>
    </source>
</evidence>
<dbReference type="PANTHER" id="PTHR34282:SF1">
    <property type="entry name" value="DUF3741 DOMAIN-CONTAINING PROTEIN"/>
    <property type="match status" value="1"/>
</dbReference>
<feature type="compositionally biased region" description="Polar residues" evidence="1">
    <location>
        <begin position="364"/>
        <end position="373"/>
    </location>
</feature>
<dbReference type="OrthoDB" id="761625at2759"/>
<feature type="compositionally biased region" description="Polar residues" evidence="1">
    <location>
        <begin position="812"/>
        <end position="824"/>
    </location>
</feature>
<feature type="compositionally biased region" description="Basic residues" evidence="1">
    <location>
        <begin position="594"/>
        <end position="605"/>
    </location>
</feature>
<protein>
    <recommendedName>
        <fullName evidence="4">DUF4378 domain-containing protein</fullName>
    </recommendedName>
</protein>
<keyword evidence="3" id="KW-1185">Reference proteome</keyword>
<dbReference type="PANTHER" id="PTHR34282">
    <property type="entry name" value="OS01G0228800 PROTEIN-RELATED"/>
    <property type="match status" value="1"/>
</dbReference>
<feature type="compositionally biased region" description="Basic and acidic residues" evidence="1">
    <location>
        <begin position="486"/>
        <end position="495"/>
    </location>
</feature>
<feature type="region of interest" description="Disordered" evidence="1">
    <location>
        <begin position="455"/>
        <end position="673"/>
    </location>
</feature>
<feature type="compositionally biased region" description="Polar residues" evidence="1">
    <location>
        <begin position="455"/>
        <end position="471"/>
    </location>
</feature>
<feature type="region of interest" description="Disordered" evidence="1">
    <location>
        <begin position="281"/>
        <end position="324"/>
    </location>
</feature>
<evidence type="ECO:0000256" key="1">
    <source>
        <dbReference type="SAM" id="MobiDB-lite"/>
    </source>
</evidence>
<comment type="caution">
    <text evidence="2">The sequence shown here is derived from an EMBL/GenBank/DDBJ whole genome shotgun (WGS) entry which is preliminary data.</text>
</comment>
<accession>A0A9Q1KT61</accession>
<feature type="compositionally biased region" description="Low complexity" evidence="1">
    <location>
        <begin position="754"/>
        <end position="765"/>
    </location>
</feature>
<evidence type="ECO:0000313" key="3">
    <source>
        <dbReference type="Proteomes" id="UP001153076"/>
    </source>
</evidence>
<feature type="region of interest" description="Disordered" evidence="1">
    <location>
        <begin position="723"/>
        <end position="839"/>
    </location>
</feature>
<dbReference type="Proteomes" id="UP001153076">
    <property type="component" value="Unassembled WGS sequence"/>
</dbReference>
<gene>
    <name evidence="2" type="ORF">Cgig2_021999</name>
</gene>
<feature type="compositionally biased region" description="Basic and acidic residues" evidence="1">
    <location>
        <begin position="237"/>
        <end position="248"/>
    </location>
</feature>
<feature type="compositionally biased region" description="Basic and acidic residues" evidence="1">
    <location>
        <begin position="788"/>
        <end position="797"/>
    </location>
</feature>